<keyword evidence="2" id="KW-0963">Cytoplasm</keyword>
<feature type="coiled-coil region" evidence="4">
    <location>
        <begin position="522"/>
        <end position="570"/>
    </location>
</feature>
<dbReference type="GO" id="GO:0008017">
    <property type="term" value="F:microtubule binding"/>
    <property type="evidence" value="ECO:0007669"/>
    <property type="project" value="TreeGrafter"/>
</dbReference>
<keyword evidence="8" id="KW-1185">Reference proteome</keyword>
<feature type="region of interest" description="Disordered" evidence="5">
    <location>
        <begin position="161"/>
        <end position="184"/>
    </location>
</feature>
<proteinExistence type="predicted"/>
<dbReference type="EMBL" id="MU006101">
    <property type="protein sequence ID" value="KAF2836957.1"/>
    <property type="molecule type" value="Genomic_DNA"/>
</dbReference>
<dbReference type="InterPro" id="IPR036872">
    <property type="entry name" value="CH_dom_sf"/>
</dbReference>
<dbReference type="GO" id="GO:0030705">
    <property type="term" value="P:cytoskeleton-dependent intracellular transport"/>
    <property type="evidence" value="ECO:0007669"/>
    <property type="project" value="InterPro"/>
</dbReference>
<evidence type="ECO:0000313" key="8">
    <source>
        <dbReference type="Proteomes" id="UP000799429"/>
    </source>
</evidence>
<evidence type="ECO:0000256" key="1">
    <source>
        <dbReference type="ARBA" id="ARBA00004496"/>
    </source>
</evidence>
<comment type="caution">
    <text evidence="7">The sequence shown here is derived from an EMBL/GenBank/DDBJ whole genome shotgun (WGS) entry which is preliminary data.</text>
</comment>
<dbReference type="GO" id="GO:0005815">
    <property type="term" value="C:microtubule organizing center"/>
    <property type="evidence" value="ECO:0007669"/>
    <property type="project" value="TreeGrafter"/>
</dbReference>
<feature type="domain" description="HOOK N-terminal" evidence="6">
    <location>
        <begin position="8"/>
        <end position="152"/>
    </location>
</feature>
<feature type="coiled-coil region" evidence="4">
    <location>
        <begin position="471"/>
        <end position="498"/>
    </location>
</feature>
<accession>A0A9P4S6B4</accession>
<dbReference type="InterPro" id="IPR043936">
    <property type="entry name" value="HOOK_N"/>
</dbReference>
<dbReference type="Pfam" id="PF19047">
    <property type="entry name" value="HOOK_N"/>
    <property type="match status" value="1"/>
</dbReference>
<dbReference type="GO" id="GO:0031122">
    <property type="term" value="P:cytoplasmic microtubule organization"/>
    <property type="evidence" value="ECO:0007669"/>
    <property type="project" value="TreeGrafter"/>
</dbReference>
<feature type="coiled-coil region" evidence="4">
    <location>
        <begin position="670"/>
        <end position="704"/>
    </location>
</feature>
<gene>
    <name evidence="7" type="ORF">M501DRAFT_210806</name>
</gene>
<name>A0A9P4S6B4_9PEZI</name>
<dbReference type="PANTHER" id="PTHR18947:SF28">
    <property type="entry name" value="GIRDIN, ISOFORM A"/>
    <property type="match status" value="1"/>
</dbReference>
<feature type="coiled-coil region" evidence="4">
    <location>
        <begin position="193"/>
        <end position="434"/>
    </location>
</feature>
<dbReference type="SUPFAM" id="SSF116907">
    <property type="entry name" value="Hook domain"/>
    <property type="match status" value="1"/>
</dbReference>
<sequence length="769" mass="88201">MESTSAELASALLQWINSFEIVNVHELRQLADGRILWSILRDAEGEYFNSRLPESIDDAKDNWVLRKQNLKFVLREISTFIKEELLEYRYVSEVLTPDLEEIARENSKPETMKLVKLVFIVALNSSSKARIVGVLQKLKPEVQKPIMLLIQELKAMDEELGKEAEQAKTGSTSQNAPGADSLRVASPVERDPILEQEEMLIKAEKENQAFRAKVTDLEDTVTEYKEKLSTLEVQLIESNLHVDRSRAKAYDDEQFRKLKEDHSHQADLIAELENELATAQHKLEVLERKMPKIKADSQENQDLRDALQIARQERDDLAQVNKKNENLKKKIESLQNDIRRHHNLERELAEAHEQIKTLDNLQAECAALRKANEESGKALMNNELAVDDYKMKLRQMEFELRQHSQTAEHAVEFQQRAEEQNRELMERIRELEVDTHQQSDSVLLGTLDDELSVVTDHENVKTSPAASDANLITLKQRMEILQARYERLEEQHFNTLQENMALQHGIRDGQGPFENTGSSNPFIQLHERLTKAEEEREALRSEVFATTSQNAELKTEIATLRENIDVSAQDQEVEKTKSKTEYETLADYYAKLQKHCEVQKIDNENLQSSLRHAILRDSTNQEGDQISAEFTLVLEQLKIVRETPEAESEKVMTSTAADLSTRLETGRNKVAECTQRLERQTALIDTLTREIEDARNVAARQVKQSSALDYADLRRENRLMTSAWYDTVGRLQSNTVVLQRRTEPPRSWVRKQMATVGAVGVSGLSFFGA</sequence>
<reference evidence="7" key="1">
    <citation type="journal article" date="2020" name="Stud. Mycol.">
        <title>101 Dothideomycetes genomes: a test case for predicting lifestyles and emergence of pathogens.</title>
        <authorList>
            <person name="Haridas S."/>
            <person name="Albert R."/>
            <person name="Binder M."/>
            <person name="Bloem J."/>
            <person name="Labutti K."/>
            <person name="Salamov A."/>
            <person name="Andreopoulos B."/>
            <person name="Baker S."/>
            <person name="Barry K."/>
            <person name="Bills G."/>
            <person name="Bluhm B."/>
            <person name="Cannon C."/>
            <person name="Castanera R."/>
            <person name="Culley D."/>
            <person name="Daum C."/>
            <person name="Ezra D."/>
            <person name="Gonzalez J."/>
            <person name="Henrissat B."/>
            <person name="Kuo A."/>
            <person name="Liang C."/>
            <person name="Lipzen A."/>
            <person name="Lutzoni F."/>
            <person name="Magnuson J."/>
            <person name="Mondo S."/>
            <person name="Nolan M."/>
            <person name="Ohm R."/>
            <person name="Pangilinan J."/>
            <person name="Park H.-J."/>
            <person name="Ramirez L."/>
            <person name="Alfaro M."/>
            <person name="Sun H."/>
            <person name="Tritt A."/>
            <person name="Yoshinaga Y."/>
            <person name="Zwiers L.-H."/>
            <person name="Turgeon B."/>
            <person name="Goodwin S."/>
            <person name="Spatafora J."/>
            <person name="Crous P."/>
            <person name="Grigoriev I."/>
        </authorList>
    </citation>
    <scope>NUCLEOTIDE SEQUENCE</scope>
    <source>
        <strain evidence="7">CBS 101060</strain>
    </source>
</reference>
<dbReference type="GO" id="GO:0005737">
    <property type="term" value="C:cytoplasm"/>
    <property type="evidence" value="ECO:0007669"/>
    <property type="project" value="UniProtKB-SubCell"/>
</dbReference>
<organism evidence="7 8">
    <name type="scientific">Patellaria atrata CBS 101060</name>
    <dbReference type="NCBI Taxonomy" id="1346257"/>
    <lineage>
        <taxon>Eukaryota</taxon>
        <taxon>Fungi</taxon>
        <taxon>Dikarya</taxon>
        <taxon>Ascomycota</taxon>
        <taxon>Pezizomycotina</taxon>
        <taxon>Dothideomycetes</taxon>
        <taxon>Dothideomycetes incertae sedis</taxon>
        <taxon>Patellariales</taxon>
        <taxon>Patellariaceae</taxon>
        <taxon>Patellaria</taxon>
    </lineage>
</organism>
<dbReference type="PANTHER" id="PTHR18947">
    <property type="entry name" value="HOOK PROTEINS"/>
    <property type="match status" value="1"/>
</dbReference>
<evidence type="ECO:0000256" key="3">
    <source>
        <dbReference type="ARBA" id="ARBA00023054"/>
    </source>
</evidence>
<dbReference type="OrthoDB" id="2129491at2759"/>
<protein>
    <recommendedName>
        <fullName evidence="6">HOOK N-terminal domain-containing protein</fullName>
    </recommendedName>
</protein>
<evidence type="ECO:0000259" key="6">
    <source>
        <dbReference type="Pfam" id="PF19047"/>
    </source>
</evidence>
<dbReference type="Gene3D" id="1.10.418.10">
    <property type="entry name" value="Calponin-like domain"/>
    <property type="match status" value="1"/>
</dbReference>
<keyword evidence="3 4" id="KW-0175">Coiled coil</keyword>
<evidence type="ECO:0000256" key="5">
    <source>
        <dbReference type="SAM" id="MobiDB-lite"/>
    </source>
</evidence>
<evidence type="ECO:0000256" key="2">
    <source>
        <dbReference type="ARBA" id="ARBA00022490"/>
    </source>
</evidence>
<dbReference type="CDD" id="cd22211">
    <property type="entry name" value="HkD_SF"/>
    <property type="match status" value="1"/>
</dbReference>
<dbReference type="AlphaFoldDB" id="A0A9P4S6B4"/>
<evidence type="ECO:0000256" key="4">
    <source>
        <dbReference type="SAM" id="Coils"/>
    </source>
</evidence>
<evidence type="ECO:0000313" key="7">
    <source>
        <dbReference type="EMBL" id="KAF2836957.1"/>
    </source>
</evidence>
<comment type="subcellular location">
    <subcellularLocation>
        <location evidence="1">Cytoplasm</location>
    </subcellularLocation>
</comment>
<dbReference type="GO" id="GO:0051959">
    <property type="term" value="F:dynein light intermediate chain binding"/>
    <property type="evidence" value="ECO:0007669"/>
    <property type="project" value="TreeGrafter"/>
</dbReference>
<dbReference type="Proteomes" id="UP000799429">
    <property type="component" value="Unassembled WGS sequence"/>
</dbReference>